<dbReference type="InterPro" id="IPR029427">
    <property type="entry name" value="AIM23"/>
</dbReference>
<dbReference type="EMBL" id="JAHMUF010000026">
    <property type="protein sequence ID" value="KAG7191582.1"/>
    <property type="molecule type" value="Genomic_DNA"/>
</dbReference>
<evidence type="ECO:0000313" key="8">
    <source>
        <dbReference type="Proteomes" id="UP000790833"/>
    </source>
</evidence>
<name>A0A9P7V5D6_9ASCO</name>
<dbReference type="GeneID" id="66116349"/>
<protein>
    <recommendedName>
        <fullName evidence="3">Altered inheritance of mitochondria protein 23, mitochondrial</fullName>
    </recommendedName>
</protein>
<sequence length="366" mass="40959">MFILIRLIQRRLNAFDLDDILSSINSSGKGSSSKQPPTTSSNRFANTQRNNNKDKTRGSGGGGHSHHSRARNEGPKKQQSNTRRFNNTSGSTKQQEALKSQVELVHKYRRDFKVQFIDPTTNKMEIAFLPDIVNPLDLSKQGIYVVEPQEAGGLPLIKLNTCQEMVKQYADKLAEKMQKELLNKGSSAAWKAALLKEKAQKRSSTAKVVTVSWTISLSDLANQKKSEVEKIIKKGGKFSFFIGDRSNARAISRGYEGNDASNRIRKSEAEDYQLEIARRTMVLNKVTEMLDELSCLYEAQGGVEGRVILQCSPKVEVTSSKSAKEADQSSSKELRKQKKSKVSSKSSDKQKIEDLDSLYLFKIDDD</sequence>
<keyword evidence="4" id="KW-0809">Transit peptide</keyword>
<keyword evidence="8" id="KW-1185">Reference proteome</keyword>
<dbReference type="RefSeq" id="XP_043047134.1">
    <property type="nucleotide sequence ID" value="XM_043193715.1"/>
</dbReference>
<feature type="compositionally biased region" description="Polar residues" evidence="6">
    <location>
        <begin position="77"/>
        <end position="98"/>
    </location>
</feature>
<evidence type="ECO:0000313" key="7">
    <source>
        <dbReference type="EMBL" id="KAG7191582.1"/>
    </source>
</evidence>
<feature type="region of interest" description="Disordered" evidence="6">
    <location>
        <begin position="24"/>
        <end position="98"/>
    </location>
</feature>
<proteinExistence type="inferred from homology"/>
<feature type="compositionally biased region" description="Basic and acidic residues" evidence="6">
    <location>
        <begin position="322"/>
        <end position="334"/>
    </location>
</feature>
<dbReference type="Pfam" id="PF14877">
    <property type="entry name" value="mIF3"/>
    <property type="match status" value="1"/>
</dbReference>
<feature type="region of interest" description="Disordered" evidence="6">
    <location>
        <begin position="315"/>
        <end position="350"/>
    </location>
</feature>
<evidence type="ECO:0000256" key="5">
    <source>
        <dbReference type="ARBA" id="ARBA00023128"/>
    </source>
</evidence>
<dbReference type="OrthoDB" id="3996489at2759"/>
<dbReference type="Proteomes" id="UP000790833">
    <property type="component" value="Unassembled WGS sequence"/>
</dbReference>
<evidence type="ECO:0000256" key="3">
    <source>
        <dbReference type="ARBA" id="ARBA00013994"/>
    </source>
</evidence>
<evidence type="ECO:0000256" key="6">
    <source>
        <dbReference type="SAM" id="MobiDB-lite"/>
    </source>
</evidence>
<evidence type="ECO:0000256" key="2">
    <source>
        <dbReference type="ARBA" id="ARBA00008476"/>
    </source>
</evidence>
<keyword evidence="5" id="KW-0496">Mitochondrion</keyword>
<dbReference type="GO" id="GO:0005739">
    <property type="term" value="C:mitochondrion"/>
    <property type="evidence" value="ECO:0007669"/>
    <property type="project" value="UniProtKB-SubCell"/>
</dbReference>
<comment type="caution">
    <text evidence="7">The sequence shown here is derived from an EMBL/GenBank/DDBJ whole genome shotgun (WGS) entry which is preliminary data.</text>
</comment>
<gene>
    <name evidence="7" type="primary">AIM23</name>
    <name evidence="7" type="ORF">KQ657_002975</name>
</gene>
<evidence type="ECO:0000256" key="1">
    <source>
        <dbReference type="ARBA" id="ARBA00004173"/>
    </source>
</evidence>
<dbReference type="AlphaFoldDB" id="A0A9P7V5D6"/>
<evidence type="ECO:0000256" key="4">
    <source>
        <dbReference type="ARBA" id="ARBA00022946"/>
    </source>
</evidence>
<accession>A0A9P7V5D6</accession>
<comment type="subcellular location">
    <subcellularLocation>
        <location evidence="1">Mitochondrion</location>
    </subcellularLocation>
</comment>
<reference evidence="7" key="1">
    <citation type="submission" date="2021-03" db="EMBL/GenBank/DDBJ databases">
        <authorList>
            <person name="Palmer J.M."/>
        </authorList>
    </citation>
    <scope>NUCLEOTIDE SEQUENCE</scope>
    <source>
        <strain evidence="7">ARV_011</strain>
    </source>
</reference>
<organism evidence="7 8">
    <name type="scientific">Scheffersomyces spartinae</name>
    <dbReference type="NCBI Taxonomy" id="45513"/>
    <lineage>
        <taxon>Eukaryota</taxon>
        <taxon>Fungi</taxon>
        <taxon>Dikarya</taxon>
        <taxon>Ascomycota</taxon>
        <taxon>Saccharomycotina</taxon>
        <taxon>Pichiomycetes</taxon>
        <taxon>Debaryomycetaceae</taxon>
        <taxon>Scheffersomyces</taxon>
    </lineage>
</organism>
<feature type="compositionally biased region" description="Polar residues" evidence="6">
    <location>
        <begin position="35"/>
        <end position="50"/>
    </location>
</feature>
<comment type="similarity">
    <text evidence="2">Belongs to the AIM23 family.</text>
</comment>
<feature type="compositionally biased region" description="Low complexity" evidence="6">
    <location>
        <begin position="24"/>
        <end position="34"/>
    </location>
</feature>